<reference evidence="2 3" key="1">
    <citation type="submission" date="2020-02" db="EMBL/GenBank/DDBJ databases">
        <title>Full genome sequence of Nocardioides sp. R-3366.</title>
        <authorList>
            <person name="Im W.-T."/>
        </authorList>
    </citation>
    <scope>NUCLEOTIDE SEQUENCE [LARGE SCALE GENOMIC DNA]</scope>
    <source>
        <strain evidence="2 3">R-3366</strain>
    </source>
</reference>
<dbReference type="EMBL" id="CP049257">
    <property type="protein sequence ID" value="QIG43950.1"/>
    <property type="molecule type" value="Genomic_DNA"/>
</dbReference>
<keyword evidence="3" id="KW-1185">Reference proteome</keyword>
<evidence type="ECO:0000256" key="1">
    <source>
        <dbReference type="SAM" id="Phobius"/>
    </source>
</evidence>
<name>A0A6G6WFX8_9ACTN</name>
<sequence>MSGRRRWWWRLGAAVLAFAGIEGVVLLIDARADELRLALLVALCVGAASLLLDATGAAPAVWTEHTEHEAGLSRLDPRTSSYLRVVEGHLSAREPDPALWGRLRGLADQTLRARHGVPLEDPHATDLLGPELAQVLAQPPRRMSTDEIDRCVRRIEDL</sequence>
<organism evidence="2 3">
    <name type="scientific">Nocardioides anomalus</name>
    <dbReference type="NCBI Taxonomy" id="2712223"/>
    <lineage>
        <taxon>Bacteria</taxon>
        <taxon>Bacillati</taxon>
        <taxon>Actinomycetota</taxon>
        <taxon>Actinomycetes</taxon>
        <taxon>Propionibacteriales</taxon>
        <taxon>Nocardioidaceae</taxon>
        <taxon>Nocardioides</taxon>
    </lineage>
</organism>
<evidence type="ECO:0000313" key="3">
    <source>
        <dbReference type="Proteomes" id="UP000502996"/>
    </source>
</evidence>
<proteinExistence type="predicted"/>
<dbReference type="Proteomes" id="UP000502996">
    <property type="component" value="Chromosome"/>
</dbReference>
<keyword evidence="1" id="KW-0472">Membrane</keyword>
<keyword evidence="1" id="KW-1133">Transmembrane helix</keyword>
<dbReference type="RefSeq" id="WP_165234429.1">
    <property type="nucleotide sequence ID" value="NZ_CP049257.1"/>
</dbReference>
<protein>
    <submittedName>
        <fullName evidence="2">Uncharacterized protein</fullName>
    </submittedName>
</protein>
<dbReference type="KEGG" id="nano:G5V58_15275"/>
<feature type="transmembrane region" description="Helical" evidence="1">
    <location>
        <begin position="7"/>
        <end position="28"/>
    </location>
</feature>
<keyword evidence="1" id="KW-0812">Transmembrane</keyword>
<accession>A0A6G6WFX8</accession>
<dbReference type="AlphaFoldDB" id="A0A6G6WFX8"/>
<evidence type="ECO:0000313" key="2">
    <source>
        <dbReference type="EMBL" id="QIG43950.1"/>
    </source>
</evidence>
<gene>
    <name evidence="2" type="ORF">G5V58_15275</name>
</gene>